<reference evidence="1 2" key="1">
    <citation type="journal article" date="2014" name="Genome Announc.">
        <title>Complete Genome Sequence of Hyphomicrobium nitrativorans Strain NL23, a Denitrifying Bacterium Isolated from Biofilm of a Methanol-Fed Denitrification System Treating Seawater at the Montreal Biodome.</title>
        <authorList>
            <person name="Martineau C."/>
            <person name="Villeneuve C."/>
            <person name="Mauffrey F."/>
            <person name="Villemur R."/>
        </authorList>
    </citation>
    <scope>NUCLEOTIDE SEQUENCE [LARGE SCALE GENOMIC DNA]</scope>
    <source>
        <strain evidence="1">NL23</strain>
    </source>
</reference>
<name>V5SIZ8_9HYPH</name>
<dbReference type="Proteomes" id="UP000018542">
    <property type="component" value="Chromosome"/>
</dbReference>
<sequence>MSRLTFQLEDHFRFLAEQGDGLLARALYRFLSGFFAFVGDVLHACTNGLRSL</sequence>
<dbReference type="AlphaFoldDB" id="V5SIZ8"/>
<evidence type="ECO:0000313" key="2">
    <source>
        <dbReference type="Proteomes" id="UP000018542"/>
    </source>
</evidence>
<dbReference type="STRING" id="1029756.W911_03905"/>
<protein>
    <submittedName>
        <fullName evidence="1">Uncharacterized protein</fullName>
    </submittedName>
</protein>
<proteinExistence type="predicted"/>
<dbReference type="KEGG" id="hni:W911_03905"/>
<gene>
    <name evidence="1" type="ORF">W911_03905</name>
</gene>
<dbReference type="PATRIC" id="fig|1029756.8.peg.817"/>
<organism evidence="1 2">
    <name type="scientific">Hyphomicrobium nitrativorans NL23</name>
    <dbReference type="NCBI Taxonomy" id="1029756"/>
    <lineage>
        <taxon>Bacteria</taxon>
        <taxon>Pseudomonadati</taxon>
        <taxon>Pseudomonadota</taxon>
        <taxon>Alphaproteobacteria</taxon>
        <taxon>Hyphomicrobiales</taxon>
        <taxon>Hyphomicrobiaceae</taxon>
        <taxon>Hyphomicrobium</taxon>
    </lineage>
</organism>
<accession>V5SIZ8</accession>
<dbReference type="RefSeq" id="WP_023786192.1">
    <property type="nucleotide sequence ID" value="NC_022997.1"/>
</dbReference>
<dbReference type="EMBL" id="CP006912">
    <property type="protein sequence ID" value="AHB49914.1"/>
    <property type="molecule type" value="Genomic_DNA"/>
</dbReference>
<keyword evidence="2" id="KW-1185">Reference proteome</keyword>
<dbReference type="HOGENOM" id="CLU_3080699_0_0_5"/>
<evidence type="ECO:0000313" key="1">
    <source>
        <dbReference type="EMBL" id="AHB49914.1"/>
    </source>
</evidence>